<gene>
    <name evidence="1" type="ORF">LCGC14_1682010</name>
</gene>
<protein>
    <submittedName>
        <fullName evidence="1">Uncharacterized protein</fullName>
    </submittedName>
</protein>
<organism evidence="1">
    <name type="scientific">marine sediment metagenome</name>
    <dbReference type="NCBI Taxonomy" id="412755"/>
    <lineage>
        <taxon>unclassified sequences</taxon>
        <taxon>metagenomes</taxon>
        <taxon>ecological metagenomes</taxon>
    </lineage>
</organism>
<dbReference type="EMBL" id="LAZR01014592">
    <property type="protein sequence ID" value="KKM16821.1"/>
    <property type="molecule type" value="Genomic_DNA"/>
</dbReference>
<evidence type="ECO:0000313" key="1">
    <source>
        <dbReference type="EMBL" id="KKM16821.1"/>
    </source>
</evidence>
<accession>A0A0F9HNF1</accession>
<sequence length="47" mass="5324">MFGLTRRQLTPTFVGLLFALSLPLSARADRVDRLLKQLKQPQRAGRS</sequence>
<feature type="non-terminal residue" evidence="1">
    <location>
        <position position="47"/>
    </location>
</feature>
<dbReference type="AlphaFoldDB" id="A0A0F9HNF1"/>
<comment type="caution">
    <text evidence="1">The sequence shown here is derived from an EMBL/GenBank/DDBJ whole genome shotgun (WGS) entry which is preliminary data.</text>
</comment>
<reference evidence="1" key="1">
    <citation type="journal article" date="2015" name="Nature">
        <title>Complex archaea that bridge the gap between prokaryotes and eukaryotes.</title>
        <authorList>
            <person name="Spang A."/>
            <person name="Saw J.H."/>
            <person name="Jorgensen S.L."/>
            <person name="Zaremba-Niedzwiedzka K."/>
            <person name="Martijn J."/>
            <person name="Lind A.E."/>
            <person name="van Eijk R."/>
            <person name="Schleper C."/>
            <person name="Guy L."/>
            <person name="Ettema T.J."/>
        </authorList>
    </citation>
    <scope>NUCLEOTIDE SEQUENCE</scope>
</reference>
<proteinExistence type="predicted"/>
<name>A0A0F9HNF1_9ZZZZ</name>